<evidence type="ECO:0000256" key="6">
    <source>
        <dbReference type="SAM" id="MobiDB-lite"/>
    </source>
</evidence>
<dbReference type="GO" id="GO:0036038">
    <property type="term" value="C:MKS complex"/>
    <property type="evidence" value="ECO:0007669"/>
    <property type="project" value="TreeGrafter"/>
</dbReference>
<dbReference type="PANTHER" id="PTHR12968">
    <property type="entry name" value="B9 DOMAIN-CONTAINING"/>
    <property type="match status" value="1"/>
</dbReference>
<sequence>MQKVRDMKRTGVYRVSGNIGDFQLELKLRHISEWLPVPRFEYAGAQANATSGSEPYTEESEPWSDCRIYLPQGEDSYGVENRLGYYTGYCNVETGGSQVARWRRRSPAKQKALEGEPEKAGGVEENRRRRSSASQKVLEDEPEKALGVEEQEQLGNWSILSERNSGNPAGDLFYERNRELCNGRIASIRIAWQQKYLSHAELERHLPDPGGCATKLQRRYHTWALETWEVQQRHLQKLARARQEQEQDEDQDQARVRRRMRKSRRRQSHRPSTAVTLADGGPPSTVTAQGLSSASISEVSFDDPHFAARTCLIHTLVDGDAEDLLPPEARQLHLEGQQLMYVYADLPKDTLLVSIRYDPGQGLLYVYPDFSSSARDLDYMVQIERDNDCRQLYAFGFENATPLEGLLEEQPQPEDEEQQADDEAEYEDSRQELPEDATGLELVEYHHMLRLVASELRNPVQFEVPPKRMRRVCLLLELQTAQHFENANVHVRYYIQPPPNTLMEAPAGEDALCGATATCRNAGDWRLANLGHCWQLTLLCEEQHQPEQQLLHLYFEVVSIDSWQRERSEGYAHYSLPLISPLPTESIRLQCIRPLGSWLDALNRYFIGGRQLFDFVSYFDVQQRPAEIHSRLESNVRMAMRSTGSLLLRMQKLQQRQIDGAGHLFQLGDSDDAGGSGSSSDDAEVTSPEDATKATTLEEVMAAYVEARQRIESLLRSIADT</sequence>
<feature type="region of interest" description="Disordered" evidence="6">
    <location>
        <begin position="669"/>
        <end position="694"/>
    </location>
</feature>
<accession>A0A6P4JGC7</accession>
<name>A0A6P4JGC7_DROKI</name>
<feature type="compositionally biased region" description="Basic and acidic residues" evidence="6">
    <location>
        <begin position="137"/>
        <end position="147"/>
    </location>
</feature>
<keyword evidence="4" id="KW-0206">Cytoskeleton</keyword>
<organism evidence="7 8">
    <name type="scientific">Drosophila kikkawai</name>
    <name type="common">Fruit fly</name>
    <dbReference type="NCBI Taxonomy" id="30033"/>
    <lineage>
        <taxon>Eukaryota</taxon>
        <taxon>Metazoa</taxon>
        <taxon>Ecdysozoa</taxon>
        <taxon>Arthropoda</taxon>
        <taxon>Hexapoda</taxon>
        <taxon>Insecta</taxon>
        <taxon>Pterygota</taxon>
        <taxon>Neoptera</taxon>
        <taxon>Endopterygota</taxon>
        <taxon>Diptera</taxon>
        <taxon>Brachycera</taxon>
        <taxon>Muscomorpha</taxon>
        <taxon>Ephydroidea</taxon>
        <taxon>Drosophilidae</taxon>
        <taxon>Drosophila</taxon>
        <taxon>Sophophora</taxon>
    </lineage>
</organism>
<reference evidence="8" key="1">
    <citation type="submission" date="2025-08" db="UniProtKB">
        <authorList>
            <consortium name="RefSeq"/>
        </authorList>
    </citation>
    <scope>IDENTIFICATION</scope>
    <source>
        <strain evidence="8">14028-0561.14</strain>
        <tissue evidence="8">Whole fly</tissue>
    </source>
</reference>
<evidence type="ECO:0000256" key="4">
    <source>
        <dbReference type="ARBA" id="ARBA00023212"/>
    </source>
</evidence>
<evidence type="ECO:0000256" key="2">
    <source>
        <dbReference type="ARBA" id="ARBA00022490"/>
    </source>
</evidence>
<evidence type="ECO:0000313" key="7">
    <source>
        <dbReference type="Proteomes" id="UP001652661"/>
    </source>
</evidence>
<evidence type="ECO:0000256" key="3">
    <source>
        <dbReference type="ARBA" id="ARBA00022794"/>
    </source>
</evidence>
<comment type="subcellular location">
    <subcellularLocation>
        <location evidence="1">Cytoplasm</location>
        <location evidence="1">Cytoskeleton</location>
        <location evidence="1">Cilium basal body</location>
    </subcellularLocation>
</comment>
<gene>
    <name evidence="8" type="primary">Mks1</name>
</gene>
<proteinExistence type="predicted"/>
<dbReference type="PANTHER" id="PTHR12968:SF4">
    <property type="entry name" value="TECTONIC-LIKE COMPLEX MEMBER MKS1"/>
    <property type="match status" value="1"/>
</dbReference>
<dbReference type="PROSITE" id="PS51381">
    <property type="entry name" value="C2_B9"/>
    <property type="match status" value="1"/>
</dbReference>
<dbReference type="GO" id="GO:0060271">
    <property type="term" value="P:cilium assembly"/>
    <property type="evidence" value="ECO:0007669"/>
    <property type="project" value="TreeGrafter"/>
</dbReference>
<keyword evidence="5" id="KW-0966">Cell projection</keyword>
<feature type="region of interest" description="Disordered" evidence="6">
    <location>
        <begin position="239"/>
        <end position="291"/>
    </location>
</feature>
<dbReference type="OrthoDB" id="10263520at2759"/>
<dbReference type="AlphaFoldDB" id="A0A6P4JGC7"/>
<protein>
    <submittedName>
        <fullName evidence="8">Tectonic-like complex member Mks1</fullName>
    </submittedName>
</protein>
<dbReference type="Proteomes" id="UP001652661">
    <property type="component" value="Chromosome X"/>
</dbReference>
<evidence type="ECO:0000256" key="1">
    <source>
        <dbReference type="ARBA" id="ARBA00004120"/>
    </source>
</evidence>
<dbReference type="Pfam" id="PF07162">
    <property type="entry name" value="B9-C2"/>
    <property type="match status" value="1"/>
</dbReference>
<dbReference type="InterPro" id="IPR010796">
    <property type="entry name" value="C2_B9-type_dom"/>
</dbReference>
<feature type="compositionally biased region" description="Basic residues" evidence="6">
    <location>
        <begin position="256"/>
        <end position="269"/>
    </location>
</feature>
<keyword evidence="7" id="KW-1185">Reference proteome</keyword>
<feature type="compositionally biased region" description="Acidic residues" evidence="6">
    <location>
        <begin position="411"/>
        <end position="426"/>
    </location>
</feature>
<feature type="region of interest" description="Disordered" evidence="6">
    <location>
        <begin position="100"/>
        <end position="148"/>
    </location>
</feature>
<evidence type="ECO:0000256" key="5">
    <source>
        <dbReference type="ARBA" id="ARBA00023273"/>
    </source>
</evidence>
<feature type="region of interest" description="Disordered" evidence="6">
    <location>
        <begin position="406"/>
        <end position="433"/>
    </location>
</feature>
<dbReference type="RefSeq" id="XP_017034611.1">
    <property type="nucleotide sequence ID" value="XM_017179122.2"/>
</dbReference>
<keyword evidence="3" id="KW-0970">Cilium biogenesis/degradation</keyword>
<evidence type="ECO:0000313" key="8">
    <source>
        <dbReference type="RefSeq" id="XP_017034611.1"/>
    </source>
</evidence>
<feature type="compositionally biased region" description="Basic and acidic residues" evidence="6">
    <location>
        <begin position="111"/>
        <end position="127"/>
    </location>
</feature>
<keyword evidence="2" id="KW-0963">Cytoplasm</keyword>